<accession>A0A1F7FBQ1</accession>
<reference evidence="1 2" key="1">
    <citation type="journal article" date="2016" name="Nat. Commun.">
        <title>Thousands of microbial genomes shed light on interconnected biogeochemical processes in an aquifer system.</title>
        <authorList>
            <person name="Anantharaman K."/>
            <person name="Brown C.T."/>
            <person name="Hug L.A."/>
            <person name="Sharon I."/>
            <person name="Castelle C.J."/>
            <person name="Probst A.J."/>
            <person name="Thomas B.C."/>
            <person name="Singh A."/>
            <person name="Wilkins M.J."/>
            <person name="Karaoz U."/>
            <person name="Brodie E.L."/>
            <person name="Williams K.H."/>
            <person name="Hubbard S.S."/>
            <person name="Banfield J.F."/>
        </authorList>
    </citation>
    <scope>NUCLEOTIDE SEQUENCE [LARGE SCALE GENOMIC DNA]</scope>
</reference>
<gene>
    <name evidence="1" type="ORF">A2519_19615</name>
</gene>
<name>A0A1F7FBQ1_UNCRA</name>
<dbReference type="Proteomes" id="UP000179243">
    <property type="component" value="Unassembled WGS sequence"/>
</dbReference>
<proteinExistence type="predicted"/>
<comment type="caution">
    <text evidence="1">The sequence shown here is derived from an EMBL/GenBank/DDBJ whole genome shotgun (WGS) entry which is preliminary data.</text>
</comment>
<dbReference type="EMBL" id="MFYX01000075">
    <property type="protein sequence ID" value="OGK04110.1"/>
    <property type="molecule type" value="Genomic_DNA"/>
</dbReference>
<organism evidence="1 2">
    <name type="scientific">Candidatus Raymondbacteria bacterium RIFOXYD12_FULL_49_13</name>
    <dbReference type="NCBI Taxonomy" id="1817890"/>
    <lineage>
        <taxon>Bacteria</taxon>
        <taxon>Raymondiibacteriota</taxon>
    </lineage>
</organism>
<evidence type="ECO:0000313" key="1">
    <source>
        <dbReference type="EMBL" id="OGK04110.1"/>
    </source>
</evidence>
<protein>
    <submittedName>
        <fullName evidence="1">Uncharacterized protein</fullName>
    </submittedName>
</protein>
<sequence>MQYCRLFIICALLGCGALQVDAQRIDSKGGLYWLYREGYLDGNAYAILYDMCENRRGLCVSLDGLALVPGVSQEELSLLENACGSAAVDWESIPRGLRVKIAPFVLSPDEGTPAAVRVAYDFSRNLDDTLTMFEKEHGLGVFAQAAGVSFSAEQRSDAFGNGYFQSRSIAVSPACTGLRATLGNFSLRKGRGITLGGAPQLFSNQAYARDFPESALFPRTTEFNGLSLSLSLQRCAPFAFVSAARERTAAGRLAGLAGGGCDIRQGAAYAGIAVAGMRLPGQGNGNIDMAAVGAYGGARTGQGRVDAEVSYADSGAAISIDASQRSGRLGAGLGYAAYGAGYCNPAGRGQSAFSRRSVYAYNETDSALITGARTSEQYAKMWATWEARGLSFGPAATAARSSLSRENRYCLEWREEWTGSGASYTLTGIQGITSVRTDTNSSDSPYASGLYAKRFINGGSLEAGARYADAGDAQRVSARVCCTFPAGRGIALSPECLFISSRSGKGHTFEGAFSLEESMSVGKAGHLKAFGVLSFGADEPLFSPAAMGLSLIMALPAGSRP</sequence>
<evidence type="ECO:0000313" key="2">
    <source>
        <dbReference type="Proteomes" id="UP000179243"/>
    </source>
</evidence>
<dbReference type="AlphaFoldDB" id="A0A1F7FBQ1"/>